<dbReference type="RefSeq" id="WP_137097726.1">
    <property type="nucleotide sequence ID" value="NZ_CP039865.1"/>
</dbReference>
<sequence>MTALYAGVAVGISLLGGETTSRAATTERIVTDRLTGLALYGFDPVAYFTDRGPREGISTYELPWAGVTWRFVNEGNRDAFMQNPDVYEPRFGGYDPMAVSEGLPATGHPSVWAIHHDRLYVFHSEANRARFLTDPDAAIRNADRRWPQVRSALVP</sequence>
<dbReference type="Proteomes" id="UP000298588">
    <property type="component" value="Chromosome"/>
</dbReference>
<evidence type="ECO:0000313" key="2">
    <source>
        <dbReference type="Proteomes" id="UP000298588"/>
    </source>
</evidence>
<accession>A0A4D7Q878</accession>
<protein>
    <recommendedName>
        <fullName evidence="3">YHS domain-containing protein</fullName>
    </recommendedName>
</protein>
<dbReference type="AlphaFoldDB" id="A0A4D7Q878"/>
<dbReference type="KEGG" id="paqt:E8L99_00550"/>
<evidence type="ECO:0000313" key="1">
    <source>
        <dbReference type="EMBL" id="QCK84390.1"/>
    </source>
</evidence>
<reference evidence="1 2" key="1">
    <citation type="submission" date="2019-04" db="EMBL/GenBank/DDBJ databases">
        <title>Phreatobacter aquaticus sp. nov.</title>
        <authorList>
            <person name="Choi A."/>
            <person name="Baek K."/>
        </authorList>
    </citation>
    <scope>NUCLEOTIDE SEQUENCE [LARGE SCALE GENOMIC DNA]</scope>
    <source>
        <strain evidence="1 2">NMCR1094</strain>
    </source>
</reference>
<organism evidence="1 2">
    <name type="scientific">Phreatobacter aquaticus</name>
    <dbReference type="NCBI Taxonomy" id="2570229"/>
    <lineage>
        <taxon>Bacteria</taxon>
        <taxon>Pseudomonadati</taxon>
        <taxon>Pseudomonadota</taxon>
        <taxon>Alphaproteobacteria</taxon>
        <taxon>Hyphomicrobiales</taxon>
        <taxon>Phreatobacteraceae</taxon>
        <taxon>Phreatobacter</taxon>
    </lineage>
</organism>
<dbReference type="OrthoDB" id="344729at2"/>
<evidence type="ECO:0008006" key="3">
    <source>
        <dbReference type="Google" id="ProtNLM"/>
    </source>
</evidence>
<dbReference type="EMBL" id="CP039865">
    <property type="protein sequence ID" value="QCK84390.1"/>
    <property type="molecule type" value="Genomic_DNA"/>
</dbReference>
<proteinExistence type="predicted"/>
<gene>
    <name evidence="1" type="ORF">E8L99_00550</name>
</gene>
<keyword evidence="2" id="KW-1185">Reference proteome</keyword>
<name>A0A4D7Q878_9HYPH</name>
<dbReference type="NCBIfam" id="NF041384">
    <property type="entry name" value="YHS_seleno_dom"/>
    <property type="match status" value="1"/>
</dbReference>